<name>A0ABU5DZM0_9PROT</name>
<evidence type="ECO:0000313" key="3">
    <source>
        <dbReference type="EMBL" id="MDY0872768.1"/>
    </source>
</evidence>
<comment type="similarity">
    <text evidence="1">Belongs to the PspA/Vipp/IM30 family.</text>
</comment>
<proteinExistence type="inferred from homology"/>
<evidence type="ECO:0000256" key="1">
    <source>
        <dbReference type="ARBA" id="ARBA00043985"/>
    </source>
</evidence>
<dbReference type="PANTHER" id="PTHR31088">
    <property type="entry name" value="MEMBRANE-ASSOCIATED PROTEIN VIPP1, CHLOROPLASTIC"/>
    <property type="match status" value="1"/>
</dbReference>
<dbReference type="EMBL" id="JAXCLX010000002">
    <property type="protein sequence ID" value="MDY0872768.1"/>
    <property type="molecule type" value="Genomic_DNA"/>
</dbReference>
<dbReference type="RefSeq" id="WP_320501242.1">
    <property type="nucleotide sequence ID" value="NZ_JAXCLX010000002.1"/>
</dbReference>
<evidence type="ECO:0000256" key="2">
    <source>
        <dbReference type="SAM" id="Coils"/>
    </source>
</evidence>
<accession>A0ABU5DZM0</accession>
<dbReference type="PANTHER" id="PTHR31088:SF6">
    <property type="entry name" value="PHAGE SHOCK PROTEIN A"/>
    <property type="match status" value="1"/>
</dbReference>
<feature type="coiled-coil region" evidence="2">
    <location>
        <begin position="278"/>
        <end position="312"/>
    </location>
</feature>
<sequence>MVKKRRYEQFGQCRLTLHPDAAGIAALRRSLDAYRELLLWLDEAVPADQSADLVALHRQYYESARARSHLPAQAVVLTLKDWAQRRRGLNVEGMPFDEKLFSVRDIQSLSLATVDGRISVPFALTDYSEVWHGSAPARLVERGGRFEFLISAELAFVETALKEKTMATENALSRIGRVISGMTHAAISAAEQSNPQAVMEQAVREIDSAADEVRVELGKALAEQHRVDARRKELLRERDELDEKLKLAVAQGRDDLAESGIARQLDIEAQAAVLDRLLDDVADRIAQLNQSLDAVNASRREAEERLKEMLKSQQATAHETAASAGGKISVARKVERAEAVISRVSGVPGGPAYEQAKAIDELNRLARQQAIQDRLAQLKSRKN</sequence>
<keyword evidence="2" id="KW-0175">Coiled coil</keyword>
<dbReference type="Proteomes" id="UP001271769">
    <property type="component" value="Unassembled WGS sequence"/>
</dbReference>
<protein>
    <submittedName>
        <fullName evidence="3">PspA/IM30 family protein</fullName>
    </submittedName>
</protein>
<dbReference type="Pfam" id="PF04012">
    <property type="entry name" value="PspA_IM30"/>
    <property type="match status" value="1"/>
</dbReference>
<comment type="caution">
    <text evidence="3">The sequence shown here is derived from an EMBL/GenBank/DDBJ whole genome shotgun (WGS) entry which is preliminary data.</text>
</comment>
<gene>
    <name evidence="3" type="ORF">SMD31_12570</name>
</gene>
<feature type="coiled-coil region" evidence="2">
    <location>
        <begin position="224"/>
        <end position="251"/>
    </location>
</feature>
<organism evidence="3 4">
    <name type="scientific">Dongia rigui</name>
    <dbReference type="NCBI Taxonomy" id="940149"/>
    <lineage>
        <taxon>Bacteria</taxon>
        <taxon>Pseudomonadati</taxon>
        <taxon>Pseudomonadota</taxon>
        <taxon>Alphaproteobacteria</taxon>
        <taxon>Rhodospirillales</taxon>
        <taxon>Dongiaceae</taxon>
        <taxon>Dongia</taxon>
    </lineage>
</organism>
<evidence type="ECO:0000313" key="4">
    <source>
        <dbReference type="Proteomes" id="UP001271769"/>
    </source>
</evidence>
<reference evidence="3 4" key="1">
    <citation type="journal article" date="2013" name="Antonie Van Leeuwenhoek">
        <title>Dongia rigui sp. nov., isolated from freshwater of a large wetland in Korea.</title>
        <authorList>
            <person name="Baik K.S."/>
            <person name="Hwang Y.M."/>
            <person name="Choi J.S."/>
            <person name="Kwon J."/>
            <person name="Seong C.N."/>
        </authorList>
    </citation>
    <scope>NUCLEOTIDE SEQUENCE [LARGE SCALE GENOMIC DNA]</scope>
    <source>
        <strain evidence="3 4">04SU4-P</strain>
    </source>
</reference>
<keyword evidence="4" id="KW-1185">Reference proteome</keyword>
<dbReference type="InterPro" id="IPR007157">
    <property type="entry name" value="PspA_VIPP1"/>
</dbReference>